<evidence type="ECO:0000259" key="3">
    <source>
        <dbReference type="Pfam" id="PF25917"/>
    </source>
</evidence>
<feature type="domain" description="p-hydroxybenzoic acid efflux pump subunit AaeA-like beta-barrel" evidence="4">
    <location>
        <begin position="233"/>
        <end position="325"/>
    </location>
</feature>
<dbReference type="InterPro" id="IPR058624">
    <property type="entry name" value="MdtA-like_HH"/>
</dbReference>
<dbReference type="Pfam" id="PF25876">
    <property type="entry name" value="HH_MFP_RND"/>
    <property type="match status" value="1"/>
</dbReference>
<dbReference type="Gene3D" id="1.10.287.470">
    <property type="entry name" value="Helix hairpin bin"/>
    <property type="match status" value="2"/>
</dbReference>
<dbReference type="Pfam" id="PF25917">
    <property type="entry name" value="BSH_RND"/>
    <property type="match status" value="1"/>
</dbReference>
<dbReference type="PANTHER" id="PTHR30386">
    <property type="entry name" value="MEMBRANE FUSION SUBUNIT OF EMRAB-TOLC MULTIDRUG EFFLUX PUMP"/>
    <property type="match status" value="1"/>
</dbReference>
<reference evidence="5 6" key="1">
    <citation type="journal article" date="2022" name="Int. J. Syst. Evol. Microbiol.">
        <title>&lt;i&gt;Sideroxyarcus emersonii&lt;/i&gt; gen. nov. sp. nov., a neutrophilic, microaerobic iron- and thiosulfate-oxidizing bacterium isolated from iron-rich wetland sediment.</title>
        <authorList>
            <person name="Kato S."/>
            <person name="Itoh T."/>
            <person name="Iino T."/>
            <person name="Ohkuma M."/>
        </authorList>
    </citation>
    <scope>NUCLEOTIDE SEQUENCE [LARGE SCALE GENOMIC DNA]</scope>
    <source>
        <strain evidence="5 6">MIZ01</strain>
    </source>
</reference>
<evidence type="ECO:0000313" key="5">
    <source>
        <dbReference type="EMBL" id="BCK87867.1"/>
    </source>
</evidence>
<feature type="domain" description="Multidrug resistance protein MdtA-like barrel-sandwich hybrid" evidence="3">
    <location>
        <begin position="45"/>
        <end position="228"/>
    </location>
</feature>
<organism evidence="5 6">
    <name type="scientific">Sideroxyarcus emersonii</name>
    <dbReference type="NCBI Taxonomy" id="2764705"/>
    <lineage>
        <taxon>Bacteria</taxon>
        <taxon>Pseudomonadati</taxon>
        <taxon>Pseudomonadota</taxon>
        <taxon>Betaproteobacteria</taxon>
        <taxon>Nitrosomonadales</taxon>
        <taxon>Gallionellaceae</taxon>
        <taxon>Sideroxyarcus</taxon>
    </lineage>
</organism>
<evidence type="ECO:0000259" key="4">
    <source>
        <dbReference type="Pfam" id="PF25963"/>
    </source>
</evidence>
<dbReference type="GO" id="GO:0055085">
    <property type="term" value="P:transmembrane transport"/>
    <property type="evidence" value="ECO:0007669"/>
    <property type="project" value="InterPro"/>
</dbReference>
<evidence type="ECO:0000259" key="2">
    <source>
        <dbReference type="Pfam" id="PF25876"/>
    </source>
</evidence>
<protein>
    <submittedName>
        <fullName evidence="5">Multidrug resistance protein EmrK</fullName>
    </submittedName>
</protein>
<gene>
    <name evidence="5" type="ORF">MIZ01_1664</name>
</gene>
<dbReference type="Proteomes" id="UP001320326">
    <property type="component" value="Chromosome"/>
</dbReference>
<dbReference type="InterPro" id="IPR058625">
    <property type="entry name" value="MdtA-like_BSH"/>
</dbReference>
<evidence type="ECO:0000256" key="1">
    <source>
        <dbReference type="SAM" id="Coils"/>
    </source>
</evidence>
<accession>A0AAN1XAC8</accession>
<keyword evidence="1" id="KW-0175">Coiled coil</keyword>
<dbReference type="RefSeq" id="WP_237246428.1">
    <property type="nucleotide sequence ID" value="NZ_AP023423.1"/>
</dbReference>
<feature type="domain" description="Multidrug resistance protein MdtA-like alpha-helical hairpin" evidence="2">
    <location>
        <begin position="107"/>
        <end position="168"/>
    </location>
</feature>
<dbReference type="Gene3D" id="2.40.50.100">
    <property type="match status" value="1"/>
</dbReference>
<feature type="coiled-coil region" evidence="1">
    <location>
        <begin position="85"/>
        <end position="171"/>
    </location>
</feature>
<dbReference type="InterPro" id="IPR058634">
    <property type="entry name" value="AaeA-lik-b-barrel"/>
</dbReference>
<dbReference type="InterPro" id="IPR050739">
    <property type="entry name" value="MFP"/>
</dbReference>
<sequence length="328" mass="35176">MESLKAHRNKIVVALILAALLGTLAFNYFYGNSRSTENAYINADVVNVAAQVNGRVVAVHIKDNQHVHKGDALFDIDPAPFAIALERAQADLALARQAARQDNAEVAAARALVNQAESDLANARSTYIRDKELVAQHFLSQQSLDDAQTRMQALQATLEQAHAKLAKALSAPEKTDERGDVLKAQAAIDQAKLDLEHTHVTAAQDGQISNLTLTAGSLVGVGAPLFALIADNSFHIDANYKETELVGIHPGQNVDIRIDMYPGQHFKGTVESLSGGTGTAFSLLPPQNATGNWVKIAQRVPVRIKLAPTDAEHPLRIGATATVSVQLK</sequence>
<evidence type="ECO:0000313" key="6">
    <source>
        <dbReference type="Proteomes" id="UP001320326"/>
    </source>
</evidence>
<dbReference type="AlphaFoldDB" id="A0AAN1XAC8"/>
<proteinExistence type="predicted"/>
<dbReference type="SUPFAM" id="SSF111369">
    <property type="entry name" value="HlyD-like secretion proteins"/>
    <property type="match status" value="3"/>
</dbReference>
<keyword evidence="6" id="KW-1185">Reference proteome</keyword>
<dbReference type="KEGG" id="seme:MIZ01_1664"/>
<name>A0AAN1XAC8_9PROT</name>
<dbReference type="EMBL" id="AP023423">
    <property type="protein sequence ID" value="BCK87867.1"/>
    <property type="molecule type" value="Genomic_DNA"/>
</dbReference>
<dbReference type="PANTHER" id="PTHR30386:SF24">
    <property type="entry name" value="MULTIDRUG RESISTANCE EFFLUX PUMP"/>
    <property type="match status" value="1"/>
</dbReference>
<dbReference type="Pfam" id="PF25963">
    <property type="entry name" value="Beta-barrel_AAEA"/>
    <property type="match status" value="1"/>
</dbReference>
<dbReference type="Gene3D" id="2.40.30.170">
    <property type="match status" value="1"/>
</dbReference>